<dbReference type="PANTHER" id="PTHR43677:SF4">
    <property type="entry name" value="QUINONE OXIDOREDUCTASE-LIKE PROTEIN 2"/>
    <property type="match status" value="1"/>
</dbReference>
<dbReference type="InterPro" id="IPR011032">
    <property type="entry name" value="GroES-like_sf"/>
</dbReference>
<dbReference type="SUPFAM" id="SSF51735">
    <property type="entry name" value="NAD(P)-binding Rossmann-fold domains"/>
    <property type="match status" value="1"/>
</dbReference>
<dbReference type="Pfam" id="PF00107">
    <property type="entry name" value="ADH_zinc_N"/>
    <property type="match status" value="1"/>
</dbReference>
<dbReference type="CDD" id="cd08241">
    <property type="entry name" value="QOR1"/>
    <property type="match status" value="1"/>
</dbReference>
<dbReference type="InterPro" id="IPR051397">
    <property type="entry name" value="Zn-ADH-like_protein"/>
</dbReference>
<accession>A0A6T6LJH7</accession>
<dbReference type="AlphaFoldDB" id="A0A6T6LJH7"/>
<protein>
    <recommendedName>
        <fullName evidence="1">Enoyl reductase (ER) domain-containing protein</fullName>
    </recommendedName>
</protein>
<dbReference type="SUPFAM" id="SSF50129">
    <property type="entry name" value="GroES-like"/>
    <property type="match status" value="1"/>
</dbReference>
<dbReference type="SMART" id="SM00829">
    <property type="entry name" value="PKS_ER"/>
    <property type="match status" value="1"/>
</dbReference>
<evidence type="ECO:0000259" key="1">
    <source>
        <dbReference type="SMART" id="SM00829"/>
    </source>
</evidence>
<dbReference type="InterPro" id="IPR036291">
    <property type="entry name" value="NAD(P)-bd_dom_sf"/>
</dbReference>
<evidence type="ECO:0000313" key="3">
    <source>
        <dbReference type="EMBL" id="CAD8818046.1"/>
    </source>
</evidence>
<dbReference type="Gene3D" id="3.40.50.720">
    <property type="entry name" value="NAD(P)-binding Rossmann-like Domain"/>
    <property type="match status" value="1"/>
</dbReference>
<gene>
    <name evidence="2" type="ORF">TOLI1172_LOCUS2433</name>
    <name evidence="3" type="ORF">TOLI1172_LOCUS2435</name>
</gene>
<proteinExistence type="predicted"/>
<name>A0A6T6LJH7_9RHOD</name>
<sequence length="364" mass="38573">MEYRKVMVEKLAADFQEKSLGEALNIVSCIDGEIRENHVRIQIHAIGLNFADLLMTTGRYQERPSLPFTPGAEACGIVMGFGSHCTHTADGIPLKVGAAVMVAFPSGGAYTEQADVSSDNVFSLPRGWTFTEGAGFVVAAGTAFVALDERAHVKPDEWVLVSGASGGTGSLAVSIAKAMNARVIATARGQEKIEFVQKALGADAVLDVTKVDVGSLVNKVKEITGGKGIDVAIDTVGGDLMKVCSKCLKWNSRVIIVGFAGGAISASVPPNVLLVKNASLIGVYWGSYFKNDKEVIHRSSRLLREFAECGSLKPPKICAIFAIENAAQALAFMAKGKVIGKVVLTTRYFVNDSVSGTSRMLSKL</sequence>
<dbReference type="InterPro" id="IPR013149">
    <property type="entry name" value="ADH-like_C"/>
</dbReference>
<feature type="domain" description="Enoyl reductase (ER)" evidence="1">
    <location>
        <begin position="21"/>
        <end position="344"/>
    </location>
</feature>
<organism evidence="2">
    <name type="scientific">Timspurckia oligopyrenoides</name>
    <dbReference type="NCBI Taxonomy" id="708627"/>
    <lineage>
        <taxon>Eukaryota</taxon>
        <taxon>Rhodophyta</taxon>
        <taxon>Bangiophyceae</taxon>
        <taxon>Porphyridiales</taxon>
        <taxon>Porphyridiaceae</taxon>
        <taxon>Timspurckia</taxon>
    </lineage>
</organism>
<dbReference type="InterPro" id="IPR020843">
    <property type="entry name" value="ER"/>
</dbReference>
<dbReference type="InterPro" id="IPR013154">
    <property type="entry name" value="ADH-like_N"/>
</dbReference>
<evidence type="ECO:0000313" key="2">
    <source>
        <dbReference type="EMBL" id="CAD8818044.1"/>
    </source>
</evidence>
<dbReference type="PANTHER" id="PTHR43677">
    <property type="entry name" value="SHORT-CHAIN DEHYDROGENASE/REDUCTASE"/>
    <property type="match status" value="1"/>
</dbReference>
<reference evidence="2" key="1">
    <citation type="submission" date="2021-01" db="EMBL/GenBank/DDBJ databases">
        <authorList>
            <person name="Corre E."/>
            <person name="Pelletier E."/>
            <person name="Niang G."/>
            <person name="Scheremetjew M."/>
            <person name="Finn R."/>
            <person name="Kale V."/>
            <person name="Holt S."/>
            <person name="Cochrane G."/>
            <person name="Meng A."/>
            <person name="Brown T."/>
            <person name="Cohen L."/>
        </authorList>
    </citation>
    <scope>NUCLEOTIDE SEQUENCE</scope>
    <source>
        <strain evidence="2">CCMP3278</strain>
    </source>
</reference>
<dbReference type="EMBL" id="HBFP01003427">
    <property type="protein sequence ID" value="CAD8818046.1"/>
    <property type="molecule type" value="Transcribed_RNA"/>
</dbReference>
<dbReference type="Pfam" id="PF08240">
    <property type="entry name" value="ADH_N"/>
    <property type="match status" value="1"/>
</dbReference>
<dbReference type="EMBL" id="HBFP01003425">
    <property type="protein sequence ID" value="CAD8818044.1"/>
    <property type="molecule type" value="Transcribed_RNA"/>
</dbReference>
<dbReference type="Gene3D" id="3.90.180.10">
    <property type="entry name" value="Medium-chain alcohol dehydrogenases, catalytic domain"/>
    <property type="match status" value="1"/>
</dbReference>
<dbReference type="GO" id="GO:0016491">
    <property type="term" value="F:oxidoreductase activity"/>
    <property type="evidence" value="ECO:0007669"/>
    <property type="project" value="InterPro"/>
</dbReference>